<proteinExistence type="predicted"/>
<organism evidence="1 2">
    <name type="scientific">Silurus meridionalis</name>
    <name type="common">Southern catfish</name>
    <name type="synonym">Silurus soldatovi meridionalis</name>
    <dbReference type="NCBI Taxonomy" id="175797"/>
    <lineage>
        <taxon>Eukaryota</taxon>
        <taxon>Metazoa</taxon>
        <taxon>Chordata</taxon>
        <taxon>Craniata</taxon>
        <taxon>Vertebrata</taxon>
        <taxon>Euteleostomi</taxon>
        <taxon>Actinopterygii</taxon>
        <taxon>Neopterygii</taxon>
        <taxon>Teleostei</taxon>
        <taxon>Ostariophysi</taxon>
        <taxon>Siluriformes</taxon>
        <taxon>Siluridae</taxon>
        <taxon>Silurus</taxon>
    </lineage>
</organism>
<feature type="non-terminal residue" evidence="1">
    <location>
        <position position="1"/>
    </location>
</feature>
<protein>
    <submittedName>
        <fullName evidence="1">Uncharacterized protein</fullName>
    </submittedName>
</protein>
<keyword evidence="2" id="KW-1185">Reference proteome</keyword>
<sequence length="154" mass="17315">SSCRRSGTALRSVLRRQSRPFQLFSLATELSSLLSISLPQLFQRTRLPPRIVQRPFTREMGTQTSSDLPAVYHQETQPDNEDYHDYCIPASTLPSPPYPSCWSPTDYSPTSPFLSPDHYYPPISSPESDPDCSPMSSTAALAHKLFFPNKHAEV</sequence>
<reference evidence="1" key="1">
    <citation type="submission" date="2020-08" db="EMBL/GenBank/DDBJ databases">
        <title>Chromosome-level assembly of Southern catfish (Silurus meridionalis) provides insights into visual adaptation to the nocturnal and benthic lifestyles.</title>
        <authorList>
            <person name="Zhang Y."/>
            <person name="Wang D."/>
            <person name="Peng Z."/>
        </authorList>
    </citation>
    <scope>NUCLEOTIDE SEQUENCE</scope>
    <source>
        <strain evidence="1">SWU-2019-XX</strain>
        <tissue evidence="1">Muscle</tissue>
    </source>
</reference>
<name>A0A8T0B143_SILME</name>
<comment type="caution">
    <text evidence="1">The sequence shown here is derived from an EMBL/GenBank/DDBJ whole genome shotgun (WGS) entry which is preliminary data.</text>
</comment>
<evidence type="ECO:0000313" key="1">
    <source>
        <dbReference type="EMBL" id="KAF7699124.1"/>
    </source>
</evidence>
<dbReference type="EMBL" id="JABFDY010000013">
    <property type="protein sequence ID" value="KAF7699124.1"/>
    <property type="molecule type" value="Genomic_DNA"/>
</dbReference>
<evidence type="ECO:0000313" key="2">
    <source>
        <dbReference type="Proteomes" id="UP000606274"/>
    </source>
</evidence>
<accession>A0A8T0B143</accession>
<dbReference type="Proteomes" id="UP000606274">
    <property type="component" value="Unassembled WGS sequence"/>
</dbReference>
<dbReference type="AlphaFoldDB" id="A0A8T0B143"/>
<gene>
    <name evidence="1" type="ORF">HF521_003866</name>
</gene>